<organism evidence="1 2">
    <name type="scientific">Ogataea polymorpha</name>
    <dbReference type="NCBI Taxonomy" id="460523"/>
    <lineage>
        <taxon>Eukaryota</taxon>
        <taxon>Fungi</taxon>
        <taxon>Dikarya</taxon>
        <taxon>Ascomycota</taxon>
        <taxon>Saccharomycotina</taxon>
        <taxon>Pichiomycetes</taxon>
        <taxon>Pichiales</taxon>
        <taxon>Pichiaceae</taxon>
        <taxon>Ogataea</taxon>
    </lineage>
</organism>
<dbReference type="EMBL" id="JAEUBD010000146">
    <property type="protein sequence ID" value="KAH3676808.1"/>
    <property type="molecule type" value="Genomic_DNA"/>
</dbReference>
<sequence length="365" mass="42421">MENGLDLAIQLIDIFGRHSCKKRLQVSGEEYDSEFFSKGPIVIFEDAKTGIMEILVSKKTIISIFKDCKQVLDTEKYIDDWQLYYASIGVLITTPEDHRAILLNESALNKIILTDPFAAGYHYNCLSTLLSCDLAKTNKSANLWFYFRKSSVAKLETLDCSSLNEMVDLILLSVTSHPRNYYACSFLRVLLASCRCRGLLRILYERIWDYCKTHFGDFSMWLALLEILTGKSDYFIWELKRLGGELRGSPEYFEEQELLRIYEEIGLWGEQMSTASYSLYYVKLQLGLYLGLDVCSLYKQEYEEFEREGDYLIDVRSRQLVSKNKPVPLDNDALLKQKFEGMLIRKQLYIRYGAARNSRKSYIVH</sequence>
<dbReference type="AlphaFoldDB" id="A0A9P8PR65"/>
<dbReference type="OrthoDB" id="5358702at2759"/>
<dbReference type="Proteomes" id="UP000788993">
    <property type="component" value="Unassembled WGS sequence"/>
</dbReference>
<name>A0A9P8PR65_9ASCO</name>
<keyword evidence="2" id="KW-1185">Reference proteome</keyword>
<evidence type="ECO:0000313" key="2">
    <source>
        <dbReference type="Proteomes" id="UP000788993"/>
    </source>
</evidence>
<gene>
    <name evidence="1" type="ORF">OGATHE_001298</name>
</gene>
<reference evidence="1" key="2">
    <citation type="submission" date="2021-01" db="EMBL/GenBank/DDBJ databases">
        <authorList>
            <person name="Schikora-Tamarit M.A."/>
        </authorList>
    </citation>
    <scope>NUCLEOTIDE SEQUENCE</scope>
    <source>
        <strain evidence="1">NCAIM Y.01608</strain>
    </source>
</reference>
<reference evidence="1" key="1">
    <citation type="journal article" date="2021" name="Open Biol.">
        <title>Shared evolutionary footprints suggest mitochondrial oxidative damage underlies multiple complex I losses in fungi.</title>
        <authorList>
            <person name="Schikora-Tamarit M.A."/>
            <person name="Marcet-Houben M."/>
            <person name="Nosek J."/>
            <person name="Gabaldon T."/>
        </authorList>
    </citation>
    <scope>NUCLEOTIDE SEQUENCE</scope>
    <source>
        <strain evidence="1">NCAIM Y.01608</strain>
    </source>
</reference>
<evidence type="ECO:0000313" key="1">
    <source>
        <dbReference type="EMBL" id="KAH3676808.1"/>
    </source>
</evidence>
<comment type="caution">
    <text evidence="1">The sequence shown here is derived from an EMBL/GenBank/DDBJ whole genome shotgun (WGS) entry which is preliminary data.</text>
</comment>
<proteinExistence type="predicted"/>
<protein>
    <submittedName>
        <fullName evidence="1">Uncharacterized protein</fullName>
    </submittedName>
</protein>
<accession>A0A9P8PR65</accession>